<dbReference type="InterPro" id="IPR019734">
    <property type="entry name" value="TPR_rpt"/>
</dbReference>
<evidence type="ECO:0000313" key="7">
    <source>
        <dbReference type="Proteomes" id="UP000095329"/>
    </source>
</evidence>
<dbReference type="SUPFAM" id="SSF52540">
    <property type="entry name" value="P-loop containing nucleoside triphosphate hydrolases"/>
    <property type="match status" value="1"/>
</dbReference>
<name>A0A1D3DTW2_9ACTN</name>
<dbReference type="GO" id="GO:0043531">
    <property type="term" value="F:ADP binding"/>
    <property type="evidence" value="ECO:0007669"/>
    <property type="project" value="InterPro"/>
</dbReference>
<evidence type="ECO:0000256" key="3">
    <source>
        <dbReference type="ARBA" id="ARBA00023163"/>
    </source>
</evidence>
<dbReference type="InterPro" id="IPR051677">
    <property type="entry name" value="AfsR-DnrI-RedD_regulator"/>
</dbReference>
<feature type="region of interest" description="Disordered" evidence="4">
    <location>
        <begin position="161"/>
        <end position="195"/>
    </location>
</feature>
<dbReference type="Proteomes" id="UP000095329">
    <property type="component" value="Unassembled WGS sequence"/>
</dbReference>
<evidence type="ECO:0000256" key="1">
    <source>
        <dbReference type="ARBA" id="ARBA00023012"/>
    </source>
</evidence>
<keyword evidence="7" id="KW-1185">Reference proteome</keyword>
<dbReference type="GO" id="GO:0000160">
    <property type="term" value="P:phosphorelay signal transduction system"/>
    <property type="evidence" value="ECO:0007669"/>
    <property type="project" value="UniProtKB-KW"/>
</dbReference>
<protein>
    <recommendedName>
        <fullName evidence="5">Bacterial transcriptional activator domain-containing protein</fullName>
    </recommendedName>
</protein>
<dbReference type="SMART" id="SM01043">
    <property type="entry name" value="BTAD"/>
    <property type="match status" value="1"/>
</dbReference>
<feature type="region of interest" description="Disordered" evidence="4">
    <location>
        <begin position="210"/>
        <end position="262"/>
    </location>
</feature>
<comment type="caution">
    <text evidence="6">The sequence shown here is derived from an EMBL/GenBank/DDBJ whole genome shotgun (WGS) entry which is preliminary data.</text>
</comment>
<dbReference type="CDD" id="cd15831">
    <property type="entry name" value="BTAD"/>
    <property type="match status" value="1"/>
</dbReference>
<dbReference type="AlphaFoldDB" id="A0A1D3DTW2"/>
<dbReference type="Pfam" id="PF03704">
    <property type="entry name" value="BTAD"/>
    <property type="match status" value="1"/>
</dbReference>
<dbReference type="PANTHER" id="PTHR35807:SF1">
    <property type="entry name" value="TRANSCRIPTIONAL REGULATOR REDD"/>
    <property type="match status" value="1"/>
</dbReference>
<dbReference type="InterPro" id="IPR027417">
    <property type="entry name" value="P-loop_NTPase"/>
</dbReference>
<dbReference type="PANTHER" id="PTHR35807">
    <property type="entry name" value="TRANSCRIPTIONAL REGULATOR REDD-RELATED"/>
    <property type="match status" value="1"/>
</dbReference>
<keyword evidence="2" id="KW-0805">Transcription regulation</keyword>
<proteinExistence type="predicted"/>
<dbReference type="eggNOG" id="COG3903">
    <property type="taxonomic scope" value="Bacteria"/>
</dbReference>
<dbReference type="InterPro" id="IPR011990">
    <property type="entry name" value="TPR-like_helical_dom_sf"/>
</dbReference>
<gene>
    <name evidence="6" type="ORF">J116_016075</name>
</gene>
<feature type="region of interest" description="Disordered" evidence="4">
    <location>
        <begin position="963"/>
        <end position="995"/>
    </location>
</feature>
<evidence type="ECO:0000256" key="2">
    <source>
        <dbReference type="ARBA" id="ARBA00023015"/>
    </source>
</evidence>
<feature type="compositionally biased region" description="Low complexity" evidence="4">
    <location>
        <begin position="978"/>
        <end position="987"/>
    </location>
</feature>
<feature type="compositionally biased region" description="Basic and acidic residues" evidence="4">
    <location>
        <begin position="963"/>
        <end position="977"/>
    </location>
</feature>
<evidence type="ECO:0000313" key="6">
    <source>
        <dbReference type="EMBL" id="OEJ95770.1"/>
    </source>
</evidence>
<dbReference type="Gene3D" id="1.25.40.10">
    <property type="entry name" value="Tetratricopeptide repeat domain"/>
    <property type="match status" value="3"/>
</dbReference>
<keyword evidence="1" id="KW-0902">Two-component regulatory system</keyword>
<evidence type="ECO:0000259" key="5">
    <source>
        <dbReference type="SMART" id="SM01043"/>
    </source>
</evidence>
<reference evidence="6 7" key="1">
    <citation type="journal article" date="2013" name="Genome Announc.">
        <title>Genome Sequence of Streptomyces violaceusniger Strain SPC6, a Halotolerant Streptomycete That Exhibits Rapid Growth and Development.</title>
        <authorList>
            <person name="Chen X."/>
            <person name="Zhang B."/>
            <person name="Zhang W."/>
            <person name="Wu X."/>
            <person name="Zhang M."/>
            <person name="Chen T."/>
            <person name="Liu G."/>
            <person name="Dyson P."/>
        </authorList>
    </citation>
    <scope>NUCLEOTIDE SEQUENCE [LARGE SCALE GENOMIC DNA]</scope>
    <source>
        <strain evidence="6 7">SPC6</strain>
    </source>
</reference>
<dbReference type="eggNOG" id="COG3629">
    <property type="taxonomic scope" value="Bacteria"/>
</dbReference>
<dbReference type="GO" id="GO:0003677">
    <property type="term" value="F:DNA binding"/>
    <property type="evidence" value="ECO:0007669"/>
    <property type="project" value="TreeGrafter"/>
</dbReference>
<accession>A0A1D3DTW2</accession>
<dbReference type="InterPro" id="IPR005158">
    <property type="entry name" value="BTAD"/>
</dbReference>
<organism evidence="6 7">
    <name type="scientific">Streptomyces thermolilacinus SPC6</name>
    <dbReference type="NCBI Taxonomy" id="1306406"/>
    <lineage>
        <taxon>Bacteria</taxon>
        <taxon>Bacillati</taxon>
        <taxon>Actinomycetota</taxon>
        <taxon>Actinomycetes</taxon>
        <taxon>Kitasatosporales</taxon>
        <taxon>Streptomycetaceae</taxon>
        <taxon>Streptomyces</taxon>
    </lineage>
</organism>
<feature type="region of interest" description="Disordered" evidence="4">
    <location>
        <begin position="588"/>
        <end position="635"/>
    </location>
</feature>
<feature type="domain" description="Bacterial transcriptional activator" evidence="5">
    <location>
        <begin position="18"/>
        <end position="159"/>
    </location>
</feature>
<dbReference type="Gene3D" id="3.40.50.300">
    <property type="entry name" value="P-loop containing nucleotide triphosphate hydrolases"/>
    <property type="match status" value="1"/>
</dbReference>
<feature type="compositionally biased region" description="Low complexity" evidence="4">
    <location>
        <begin position="598"/>
        <end position="627"/>
    </location>
</feature>
<dbReference type="SUPFAM" id="SSF48452">
    <property type="entry name" value="TPR-like"/>
    <property type="match status" value="3"/>
</dbReference>
<feature type="compositionally biased region" description="Pro residues" evidence="4">
    <location>
        <begin position="177"/>
        <end position="188"/>
    </location>
</feature>
<dbReference type="GO" id="GO:0006355">
    <property type="term" value="P:regulation of DNA-templated transcription"/>
    <property type="evidence" value="ECO:0007669"/>
    <property type="project" value="TreeGrafter"/>
</dbReference>
<sequence length="995" mass="106785">MIVTDGPGYRIVVDEDQLDLIRFDKALEEARGRATLDGEVAALETALGLYRGRVLPDSRSPVLTSAAAALEDRYLGARERLLELRLEQGRAHDVVSELMPLVAEHPLRESLSALLMVALYRVGRQADALRVYHDLRGLLAEQLGIDPSSAVNYRYQQILRSEPALDTPPAARRDRPAGPPAPAPPPRSLPHDLPDFTGREAELERLLVHVPPAPGPAPAAHESGQQGPHQAGHPSEDPAAHRTGNQPAHPPGLPPHPAAHPAAQHAVRIIALDGMAGIGKTALAVHAAHRVADRYPDGQIFLDLHGFSPHCEPVEPHDALGTLLRALGVPADALPDDPDDRASLWRGMTADRRLLLLFDNVIASDQVRPLIPAGPGCLVLVTSRPRLAGLDGAVPLPLPLPSAPEGLALLGQVIGHRRVADEQEAAAELVALCGRLPLALRIVASRLTNRPHWTLTYLAGRLRDEERRLDELAVEHRSVRTALHLSYATVPPRHQELFRLLGAHPGPDFDGYSAAALAGLTPHAAEALLEGLLDARLLVQRTPGRYTFHSLVRALAREAADRQPQATRDARHRLLGYYLRATDEAAGLLRPRRERSRPAGPLPGTRTGTGPATARATAPDRTPAGAPAVPPVATPPLRDGADALGWFDAERAGLLAALAHAEEAGYDGHVARLPLALAPYLHARGHMEDELGVLRKAAAAARRTGDTVLESAALTGMAAPYGHLGRVREGLECAREALALAERAGDRGGTAFCLGRIGMFHNALGQYEHAIAALHRALVLLSRADAHDEESAVLASLGEAQAALGRHAEALQTSRLVVLHSRRIGDAYGELTGLLGEATAYAGAGQLDMALDRLAEASRLARRTTTPDGHAPILVQYADIYRRQGRHREALHAGHTALQLLRRVRRPALTAAVHNVIGTVHRDRGDYERGQGHHEKARRLAQQAGLRRELALALDGIAHARAHGEDPYDAKEHEPRRATATPTLAPACVTGRPAN</sequence>
<dbReference type="EMBL" id="ASHX02000001">
    <property type="protein sequence ID" value="OEJ95770.1"/>
    <property type="molecule type" value="Genomic_DNA"/>
</dbReference>
<dbReference type="PRINTS" id="PR00364">
    <property type="entry name" value="DISEASERSIST"/>
</dbReference>
<evidence type="ECO:0000256" key="4">
    <source>
        <dbReference type="SAM" id="MobiDB-lite"/>
    </source>
</evidence>
<keyword evidence="3" id="KW-0804">Transcription</keyword>
<feature type="compositionally biased region" description="Pro residues" evidence="4">
    <location>
        <begin position="248"/>
        <end position="258"/>
    </location>
</feature>
<dbReference type="STRING" id="1306406.J116_016075"/>
<dbReference type="SMART" id="SM00028">
    <property type="entry name" value="TPR"/>
    <property type="match status" value="6"/>
</dbReference>